<dbReference type="GO" id="GO:0008168">
    <property type="term" value="F:methyltransferase activity"/>
    <property type="evidence" value="ECO:0007669"/>
    <property type="project" value="UniProtKB-KW"/>
</dbReference>
<reference evidence="4 5" key="1">
    <citation type="submission" date="2023-07" db="EMBL/GenBank/DDBJ databases">
        <title>Genomic Encyclopedia of Type Strains, Phase IV (KMG-IV): sequencing the most valuable type-strain genomes for metagenomic binning, comparative biology and taxonomic classification.</title>
        <authorList>
            <person name="Goeker M."/>
        </authorList>
    </citation>
    <scope>NUCLEOTIDE SEQUENCE [LARGE SCALE GENOMIC DNA]</scope>
    <source>
        <strain evidence="4 5">DSM 19013</strain>
    </source>
</reference>
<organism evidence="4 5">
    <name type="scientific">Methylobacterium aerolatum</name>
    <dbReference type="NCBI Taxonomy" id="418708"/>
    <lineage>
        <taxon>Bacteria</taxon>
        <taxon>Pseudomonadati</taxon>
        <taxon>Pseudomonadota</taxon>
        <taxon>Alphaproteobacteria</taxon>
        <taxon>Hyphomicrobiales</taxon>
        <taxon>Methylobacteriaceae</taxon>
        <taxon>Methylobacterium</taxon>
    </lineage>
</organism>
<name>A0ABU0I5J9_9HYPH</name>
<keyword evidence="1 4" id="KW-0489">Methyltransferase</keyword>
<protein>
    <submittedName>
        <fullName evidence="4">Trans-aconitate methyltransferase</fullName>
    </submittedName>
</protein>
<evidence type="ECO:0000313" key="5">
    <source>
        <dbReference type="Proteomes" id="UP001231124"/>
    </source>
</evidence>
<dbReference type="SUPFAM" id="SSF53335">
    <property type="entry name" value="S-adenosyl-L-methionine-dependent methyltransferases"/>
    <property type="match status" value="1"/>
</dbReference>
<dbReference type="CDD" id="cd02440">
    <property type="entry name" value="AdoMet_MTases"/>
    <property type="match status" value="1"/>
</dbReference>
<dbReference type="PANTHER" id="PTHR43464">
    <property type="entry name" value="METHYLTRANSFERASE"/>
    <property type="match status" value="1"/>
</dbReference>
<dbReference type="Pfam" id="PF05401">
    <property type="entry name" value="NodS"/>
    <property type="match status" value="1"/>
</dbReference>
<keyword evidence="2" id="KW-0808">Transferase</keyword>
<dbReference type="Gene3D" id="3.40.50.150">
    <property type="entry name" value="Vaccinia Virus protein VP39"/>
    <property type="match status" value="1"/>
</dbReference>
<dbReference type="EMBL" id="JAUSVP010000019">
    <property type="protein sequence ID" value="MDQ0449889.1"/>
    <property type="molecule type" value="Genomic_DNA"/>
</dbReference>
<accession>A0ABU0I5J9</accession>
<dbReference type="GO" id="GO:0032259">
    <property type="term" value="P:methylation"/>
    <property type="evidence" value="ECO:0007669"/>
    <property type="project" value="UniProtKB-KW"/>
</dbReference>
<dbReference type="InterPro" id="IPR008715">
    <property type="entry name" value="SAM-MeTfrase_NodS-like"/>
</dbReference>
<dbReference type="RefSeq" id="WP_238207641.1">
    <property type="nucleotide sequence ID" value="NZ_BPQE01000035.1"/>
</dbReference>
<dbReference type="PANTHER" id="PTHR43464:SF19">
    <property type="entry name" value="UBIQUINONE BIOSYNTHESIS O-METHYLTRANSFERASE, MITOCHONDRIAL"/>
    <property type="match status" value="1"/>
</dbReference>
<dbReference type="InterPro" id="IPR029063">
    <property type="entry name" value="SAM-dependent_MTases_sf"/>
</dbReference>
<comment type="caution">
    <text evidence="4">The sequence shown here is derived from an EMBL/GenBank/DDBJ whole genome shotgun (WGS) entry which is preliminary data.</text>
</comment>
<keyword evidence="5" id="KW-1185">Reference proteome</keyword>
<proteinExistence type="predicted"/>
<sequence>MTRFTTSLPPSYFEGQYASDPDPWRFASSAYEHAKYAATLAALPALRYASGLEVGCSIGVLTESLAARCDALIGIDVAEVALEQARRRCAAWPHVRFEQAQVPAAWPAGRFDLIVLSEVVYFLDGADVAHLARRVGDSLQPGGTVALVHWTGETHYPLSGDAAADLFMATSRGWLRPIHRSTSDAYRLDVLISAERIAP</sequence>
<evidence type="ECO:0000256" key="1">
    <source>
        <dbReference type="ARBA" id="ARBA00022603"/>
    </source>
</evidence>
<evidence type="ECO:0000256" key="2">
    <source>
        <dbReference type="ARBA" id="ARBA00022679"/>
    </source>
</evidence>
<evidence type="ECO:0000256" key="3">
    <source>
        <dbReference type="ARBA" id="ARBA00022691"/>
    </source>
</evidence>
<keyword evidence="3" id="KW-0949">S-adenosyl-L-methionine</keyword>
<dbReference type="Proteomes" id="UP001231124">
    <property type="component" value="Unassembled WGS sequence"/>
</dbReference>
<evidence type="ECO:0000313" key="4">
    <source>
        <dbReference type="EMBL" id="MDQ0449889.1"/>
    </source>
</evidence>
<gene>
    <name evidence="4" type="ORF">QO012_004413</name>
</gene>